<keyword evidence="2" id="KW-1185">Reference proteome</keyword>
<protein>
    <submittedName>
        <fullName evidence="1">Uncharacterized protein</fullName>
    </submittedName>
</protein>
<accession>A0AAV4TQX8</accession>
<dbReference type="AlphaFoldDB" id="A0AAV4TQX8"/>
<evidence type="ECO:0000313" key="1">
    <source>
        <dbReference type="EMBL" id="GIY47112.1"/>
    </source>
</evidence>
<evidence type="ECO:0000313" key="2">
    <source>
        <dbReference type="Proteomes" id="UP001054945"/>
    </source>
</evidence>
<comment type="caution">
    <text evidence="1">The sequence shown here is derived from an EMBL/GenBank/DDBJ whole genome shotgun (WGS) entry which is preliminary data.</text>
</comment>
<dbReference type="EMBL" id="BPLR01011524">
    <property type="protein sequence ID" value="GIY47112.1"/>
    <property type="molecule type" value="Genomic_DNA"/>
</dbReference>
<reference evidence="1 2" key="1">
    <citation type="submission" date="2021-06" db="EMBL/GenBank/DDBJ databases">
        <title>Caerostris extrusa draft genome.</title>
        <authorList>
            <person name="Kono N."/>
            <person name="Arakawa K."/>
        </authorList>
    </citation>
    <scope>NUCLEOTIDE SEQUENCE [LARGE SCALE GENOMIC DNA]</scope>
</reference>
<organism evidence="1 2">
    <name type="scientific">Caerostris extrusa</name>
    <name type="common">Bark spider</name>
    <name type="synonym">Caerostris bankana</name>
    <dbReference type="NCBI Taxonomy" id="172846"/>
    <lineage>
        <taxon>Eukaryota</taxon>
        <taxon>Metazoa</taxon>
        <taxon>Ecdysozoa</taxon>
        <taxon>Arthropoda</taxon>
        <taxon>Chelicerata</taxon>
        <taxon>Arachnida</taxon>
        <taxon>Araneae</taxon>
        <taxon>Araneomorphae</taxon>
        <taxon>Entelegynae</taxon>
        <taxon>Araneoidea</taxon>
        <taxon>Araneidae</taxon>
        <taxon>Caerostris</taxon>
    </lineage>
</organism>
<dbReference type="Proteomes" id="UP001054945">
    <property type="component" value="Unassembled WGS sequence"/>
</dbReference>
<sequence length="164" mass="18606">MRTHLVLEATERKENKKKNGLVSSNGFQWQQPQLPGKRLHQGKNDCTCILEKLAEIAFKEIIIKICKRITICFLLSGIECLGVEFETPSPPIKTELKALLHVSGRKICRPECIFLRNGGRRKRGCEPPLCRLQMCSFQIVMINIDAMLLPYGGTLANVYMFVTT</sequence>
<name>A0AAV4TQX8_CAEEX</name>
<gene>
    <name evidence="1" type="ORF">CEXT_19631</name>
</gene>
<proteinExistence type="predicted"/>